<dbReference type="InterPro" id="IPR027796">
    <property type="entry name" value="OTT_1508_deam-like"/>
</dbReference>
<proteinExistence type="predicted"/>
<name>A0A0C3KNI4_PISTI</name>
<reference evidence="2" key="2">
    <citation type="submission" date="2015-01" db="EMBL/GenBank/DDBJ databases">
        <title>Evolutionary Origins and Diversification of the Mycorrhizal Mutualists.</title>
        <authorList>
            <consortium name="DOE Joint Genome Institute"/>
            <consortium name="Mycorrhizal Genomics Consortium"/>
            <person name="Kohler A."/>
            <person name="Kuo A."/>
            <person name="Nagy L.G."/>
            <person name="Floudas D."/>
            <person name="Copeland A."/>
            <person name="Barry K.W."/>
            <person name="Cichocki N."/>
            <person name="Veneault-Fourrey C."/>
            <person name="LaButti K."/>
            <person name="Lindquist E.A."/>
            <person name="Lipzen A."/>
            <person name="Lundell T."/>
            <person name="Morin E."/>
            <person name="Murat C."/>
            <person name="Riley R."/>
            <person name="Ohm R."/>
            <person name="Sun H."/>
            <person name="Tunlid A."/>
            <person name="Henrissat B."/>
            <person name="Grigoriev I.V."/>
            <person name="Hibbett D.S."/>
            <person name="Martin F."/>
        </authorList>
    </citation>
    <scope>NUCLEOTIDE SEQUENCE [LARGE SCALE GENOMIC DNA]</scope>
    <source>
        <strain evidence="2">Marx 270</strain>
    </source>
</reference>
<reference evidence="1 2" key="1">
    <citation type="submission" date="2014-04" db="EMBL/GenBank/DDBJ databases">
        <authorList>
            <consortium name="DOE Joint Genome Institute"/>
            <person name="Kuo A."/>
            <person name="Kohler A."/>
            <person name="Costa M.D."/>
            <person name="Nagy L.G."/>
            <person name="Floudas D."/>
            <person name="Copeland A."/>
            <person name="Barry K.W."/>
            <person name="Cichocki N."/>
            <person name="Veneault-Fourrey C."/>
            <person name="LaButti K."/>
            <person name="Lindquist E.A."/>
            <person name="Lipzen A."/>
            <person name="Lundell T."/>
            <person name="Morin E."/>
            <person name="Murat C."/>
            <person name="Sun H."/>
            <person name="Tunlid A."/>
            <person name="Henrissat B."/>
            <person name="Grigoriev I.V."/>
            <person name="Hibbett D.S."/>
            <person name="Martin F."/>
            <person name="Nordberg H.P."/>
            <person name="Cantor M.N."/>
            <person name="Hua S.X."/>
        </authorList>
    </citation>
    <scope>NUCLEOTIDE SEQUENCE [LARGE SCALE GENOMIC DNA]</scope>
    <source>
        <strain evidence="1 2">Marx 270</strain>
    </source>
</reference>
<sequence length="313" mass="35783">MNQIPKLLKALKEFCSDLQTILGIHGLFSSLAEEFPGSKEYCAWKYGQQNPGQHLVDFFVILLATLSMLQSSQLLHLRSTTEPSVEILHDHINNICQYSQGVDSLIIYAKHYFPNGIPCLWLEAPANSLETIFIFKLKSGYKIIIKCAFHHTLFPDNVQELLHQQFPYKHKWKKSVVIKTHVHAEIQLVLYLSNAFFPLDPQCPHPLSTSKRSCMCCALWIREYNKQFSTYWMTSSSHGKAYPAWALPHVDSIDKHVREEVESQVIAAAKSIHLFPQSPRSDEFWSQNTGMAVEPASIGQLIEKIVRWRSGSS</sequence>
<dbReference type="InParanoid" id="A0A0C3KNI4"/>
<protein>
    <submittedName>
        <fullName evidence="1">Uncharacterized protein</fullName>
    </submittedName>
</protein>
<evidence type="ECO:0000313" key="1">
    <source>
        <dbReference type="EMBL" id="KIO11167.1"/>
    </source>
</evidence>
<gene>
    <name evidence="1" type="ORF">M404DRAFT_994829</name>
</gene>
<dbReference type="AlphaFoldDB" id="A0A0C3KNI4"/>
<dbReference type="Pfam" id="PF14441">
    <property type="entry name" value="OTT_1508_deam"/>
    <property type="match status" value="1"/>
</dbReference>
<accession>A0A0C3KNI4</accession>
<organism evidence="1 2">
    <name type="scientific">Pisolithus tinctorius Marx 270</name>
    <dbReference type="NCBI Taxonomy" id="870435"/>
    <lineage>
        <taxon>Eukaryota</taxon>
        <taxon>Fungi</taxon>
        <taxon>Dikarya</taxon>
        <taxon>Basidiomycota</taxon>
        <taxon>Agaricomycotina</taxon>
        <taxon>Agaricomycetes</taxon>
        <taxon>Agaricomycetidae</taxon>
        <taxon>Boletales</taxon>
        <taxon>Sclerodermatineae</taxon>
        <taxon>Pisolithaceae</taxon>
        <taxon>Pisolithus</taxon>
    </lineage>
</organism>
<dbReference type="HOGENOM" id="CLU_888818_0_0_1"/>
<dbReference type="OrthoDB" id="3063780at2759"/>
<evidence type="ECO:0000313" key="2">
    <source>
        <dbReference type="Proteomes" id="UP000054217"/>
    </source>
</evidence>
<keyword evidence="2" id="KW-1185">Reference proteome</keyword>
<dbReference type="EMBL" id="KN831950">
    <property type="protein sequence ID" value="KIO11167.1"/>
    <property type="molecule type" value="Genomic_DNA"/>
</dbReference>
<dbReference type="Proteomes" id="UP000054217">
    <property type="component" value="Unassembled WGS sequence"/>
</dbReference>